<keyword evidence="3" id="KW-1185">Reference proteome</keyword>
<gene>
    <name evidence="2" type="ORF">CRP01_31200</name>
</gene>
<feature type="compositionally biased region" description="Low complexity" evidence="1">
    <location>
        <begin position="10"/>
        <end position="24"/>
    </location>
</feature>
<dbReference type="InterPro" id="IPR004304">
    <property type="entry name" value="FmdA_AmdA"/>
</dbReference>
<organism evidence="2 3">
    <name type="scientific">Flavilitoribacter nigricans (strain ATCC 23147 / DSM 23189 / NBRC 102662 / NCIMB 1420 / SS-2)</name>
    <name type="common">Lewinella nigricans</name>
    <dbReference type="NCBI Taxonomy" id="1122177"/>
    <lineage>
        <taxon>Bacteria</taxon>
        <taxon>Pseudomonadati</taxon>
        <taxon>Bacteroidota</taxon>
        <taxon>Saprospiria</taxon>
        <taxon>Saprospirales</taxon>
        <taxon>Lewinellaceae</taxon>
        <taxon>Flavilitoribacter</taxon>
    </lineage>
</organism>
<dbReference type="AlphaFoldDB" id="A0A2D0N4G3"/>
<dbReference type="Gene3D" id="3.10.28.20">
    <property type="entry name" value="Acetamidase/Formamidase-like domains"/>
    <property type="match status" value="1"/>
</dbReference>
<dbReference type="OrthoDB" id="9811740at2"/>
<accession>A0A2D0N4G3</accession>
<evidence type="ECO:0000256" key="1">
    <source>
        <dbReference type="SAM" id="MobiDB-lite"/>
    </source>
</evidence>
<dbReference type="Gene3D" id="2.60.120.580">
    <property type="entry name" value="Acetamidase/Formamidase-like domains"/>
    <property type="match status" value="2"/>
</dbReference>
<dbReference type="SUPFAM" id="SSF141130">
    <property type="entry name" value="Acetamidase/Formamidase-like"/>
    <property type="match status" value="1"/>
</dbReference>
<evidence type="ECO:0000313" key="2">
    <source>
        <dbReference type="EMBL" id="PHN02663.1"/>
    </source>
</evidence>
<dbReference type="PANTHER" id="PTHR31891">
    <property type="entry name" value="FORMAMIDASE C869.04-RELATED"/>
    <property type="match status" value="1"/>
</dbReference>
<dbReference type="EMBL" id="PDUD01000038">
    <property type="protein sequence ID" value="PHN02663.1"/>
    <property type="molecule type" value="Genomic_DNA"/>
</dbReference>
<dbReference type="Proteomes" id="UP000223913">
    <property type="component" value="Unassembled WGS sequence"/>
</dbReference>
<dbReference type="PANTHER" id="PTHR31891:SF1">
    <property type="entry name" value="FORMAMIDASE C869.04-RELATED"/>
    <property type="match status" value="1"/>
</dbReference>
<sequence length="334" mass="36191">MAFFACSESPAGETTATETPAAETTPEDRAVPEVQYTLTKDQTHNKFSSAIPPILRVASGAVIEAFTEDASDEQFDLDSGLEDLDALDFGPIHPITGPVYVEGAMPGDVLKVTLHEVEVGDWGWNAIVPGFGFLADTLPGKYIRIYELGANKEYVQFNENIRIPLRPFPGVMGVAPPTEEMLSTIPPRANGGNMDDPNLTEGTTVYFPVFVEGGLFSIGDGHATQGLGEVCGTAIEAPLRIVYQIELVKNRSIQEPQYETDDYYATTGFAPTIDEAAKKATLYMIEYLREAHGLSTEEAYALCSLAGDLKIAEVVDMPNMLVTMHLSKETLGVN</sequence>
<name>A0A2D0N4G3_FLAN2</name>
<protein>
    <submittedName>
        <fullName evidence="2">Acetamidase</fullName>
    </submittedName>
</protein>
<proteinExistence type="predicted"/>
<reference evidence="2 3" key="1">
    <citation type="submission" date="2017-10" db="EMBL/GenBank/DDBJ databases">
        <title>The draft genome sequence of Lewinella nigricans NBRC 102662.</title>
        <authorList>
            <person name="Wang K."/>
        </authorList>
    </citation>
    <scope>NUCLEOTIDE SEQUENCE [LARGE SCALE GENOMIC DNA]</scope>
    <source>
        <strain evidence="2 3">NBRC 102662</strain>
    </source>
</reference>
<dbReference type="GO" id="GO:0016811">
    <property type="term" value="F:hydrolase activity, acting on carbon-nitrogen (but not peptide) bonds, in linear amides"/>
    <property type="evidence" value="ECO:0007669"/>
    <property type="project" value="InterPro"/>
</dbReference>
<evidence type="ECO:0000313" key="3">
    <source>
        <dbReference type="Proteomes" id="UP000223913"/>
    </source>
</evidence>
<feature type="region of interest" description="Disordered" evidence="1">
    <location>
        <begin position="1"/>
        <end position="29"/>
    </location>
</feature>
<dbReference type="Pfam" id="PF03069">
    <property type="entry name" value="FmdA_AmdA"/>
    <property type="match status" value="1"/>
</dbReference>
<comment type="caution">
    <text evidence="2">The sequence shown here is derived from an EMBL/GenBank/DDBJ whole genome shotgun (WGS) entry which is preliminary data.</text>
</comment>